<sequence length="134" mass="15195">MPQMEYNYESPRVRSVCIADEKRLVQVDGTRARIQLMDTTGQEEFERLRSLCYAHPRTSSCSASSVVDRVLPEHHKSGPRIIPQSGLSQHHPVKSAVEASAFSVNVLISLDAQGQPIAEPWAASWRRRSRRRTR</sequence>
<protein>
    <submittedName>
        <fullName evidence="2">Uncharacterized protein</fullName>
    </submittedName>
</protein>
<dbReference type="GO" id="GO:0005525">
    <property type="term" value="F:GTP binding"/>
    <property type="evidence" value="ECO:0007669"/>
    <property type="project" value="InterPro"/>
</dbReference>
<dbReference type="GO" id="GO:0003924">
    <property type="term" value="F:GTPase activity"/>
    <property type="evidence" value="ECO:0007669"/>
    <property type="project" value="InterPro"/>
</dbReference>
<comment type="caution">
    <text evidence="2">The sequence shown here is derived from an EMBL/GenBank/DDBJ whole genome shotgun (WGS) entry which is preliminary data.</text>
</comment>
<evidence type="ECO:0000313" key="2">
    <source>
        <dbReference type="EMBL" id="KAJ8347448.1"/>
    </source>
</evidence>
<dbReference type="InterPro" id="IPR001806">
    <property type="entry name" value="Small_GTPase"/>
</dbReference>
<gene>
    <name evidence="2" type="ORF">AAFF_G00200650</name>
</gene>
<evidence type="ECO:0000256" key="1">
    <source>
        <dbReference type="ARBA" id="ARBA00022741"/>
    </source>
</evidence>
<evidence type="ECO:0000313" key="3">
    <source>
        <dbReference type="Proteomes" id="UP001221898"/>
    </source>
</evidence>
<name>A0AAD7R0W9_9TELE</name>
<dbReference type="AlphaFoldDB" id="A0AAD7R0W9"/>
<reference evidence="2" key="1">
    <citation type="journal article" date="2023" name="Science">
        <title>Genome structures resolve the early diversification of teleost fishes.</title>
        <authorList>
            <person name="Parey E."/>
            <person name="Louis A."/>
            <person name="Montfort J."/>
            <person name="Bouchez O."/>
            <person name="Roques C."/>
            <person name="Iampietro C."/>
            <person name="Lluch J."/>
            <person name="Castinel A."/>
            <person name="Donnadieu C."/>
            <person name="Desvignes T."/>
            <person name="Floi Bucao C."/>
            <person name="Jouanno E."/>
            <person name="Wen M."/>
            <person name="Mejri S."/>
            <person name="Dirks R."/>
            <person name="Jansen H."/>
            <person name="Henkel C."/>
            <person name="Chen W.J."/>
            <person name="Zahm M."/>
            <person name="Cabau C."/>
            <person name="Klopp C."/>
            <person name="Thompson A.W."/>
            <person name="Robinson-Rechavi M."/>
            <person name="Braasch I."/>
            <person name="Lecointre G."/>
            <person name="Bobe J."/>
            <person name="Postlethwait J.H."/>
            <person name="Berthelot C."/>
            <person name="Roest Crollius H."/>
            <person name="Guiguen Y."/>
        </authorList>
    </citation>
    <scope>NUCLEOTIDE SEQUENCE</scope>
    <source>
        <strain evidence="2">NC1722</strain>
    </source>
</reference>
<dbReference type="InterPro" id="IPR027417">
    <property type="entry name" value="P-loop_NTPase"/>
</dbReference>
<dbReference type="Pfam" id="PF00071">
    <property type="entry name" value="Ras"/>
    <property type="match status" value="1"/>
</dbReference>
<keyword evidence="3" id="KW-1185">Reference proteome</keyword>
<dbReference type="Proteomes" id="UP001221898">
    <property type="component" value="Unassembled WGS sequence"/>
</dbReference>
<dbReference type="Gene3D" id="3.40.50.300">
    <property type="entry name" value="P-loop containing nucleotide triphosphate hydrolases"/>
    <property type="match status" value="1"/>
</dbReference>
<organism evidence="2 3">
    <name type="scientific">Aldrovandia affinis</name>
    <dbReference type="NCBI Taxonomy" id="143900"/>
    <lineage>
        <taxon>Eukaryota</taxon>
        <taxon>Metazoa</taxon>
        <taxon>Chordata</taxon>
        <taxon>Craniata</taxon>
        <taxon>Vertebrata</taxon>
        <taxon>Euteleostomi</taxon>
        <taxon>Actinopterygii</taxon>
        <taxon>Neopterygii</taxon>
        <taxon>Teleostei</taxon>
        <taxon>Notacanthiformes</taxon>
        <taxon>Halosauridae</taxon>
        <taxon>Aldrovandia</taxon>
    </lineage>
</organism>
<keyword evidence="1" id="KW-0547">Nucleotide-binding</keyword>
<dbReference type="EMBL" id="JAINUG010002681">
    <property type="protein sequence ID" value="KAJ8347448.1"/>
    <property type="molecule type" value="Genomic_DNA"/>
</dbReference>
<proteinExistence type="predicted"/>
<accession>A0AAD7R0W9</accession>